<dbReference type="RefSeq" id="YP_010677897.1">
    <property type="nucleotide sequence ID" value="NC_071027.1"/>
</dbReference>
<dbReference type="GeneID" id="77954284"/>
<gene>
    <name evidence="1" type="primary">57</name>
    <name evidence="1" type="ORF">SEA_WARDA_57</name>
</gene>
<evidence type="ECO:0000313" key="2">
    <source>
        <dbReference type="Proteomes" id="UP001201439"/>
    </source>
</evidence>
<sequence length="61" mass="6701">MAELSYTDAEGETFVASRDEGLVTLKVFAPEEKGGELLKEVLFYTAEVDKIAALLIRATYS</sequence>
<evidence type="ECO:0000313" key="1">
    <source>
        <dbReference type="EMBL" id="UIW13239.1"/>
    </source>
</evidence>
<organism evidence="1 2">
    <name type="scientific">Arthrobacter phage Warda</name>
    <dbReference type="NCBI Taxonomy" id="2832322"/>
    <lineage>
        <taxon>Viruses</taxon>
        <taxon>Duplodnaviria</taxon>
        <taxon>Heunggongvirae</taxon>
        <taxon>Uroviricota</taxon>
        <taxon>Caudoviricetes</taxon>
        <taxon>Casidaviridae</taxon>
        <taxon>Yangvirus</taxon>
        <taxon>Yangvirus warda</taxon>
    </lineage>
</organism>
<keyword evidence="2" id="KW-1185">Reference proteome</keyword>
<accession>A0AA48Y3J9</accession>
<proteinExistence type="predicted"/>
<dbReference type="EMBL" id="OL549188">
    <property type="protein sequence ID" value="UIW13239.1"/>
    <property type="molecule type" value="Genomic_DNA"/>
</dbReference>
<dbReference type="KEGG" id="vg:77954284"/>
<protein>
    <submittedName>
        <fullName evidence="1">Uncharacterized protein</fullName>
    </submittedName>
</protein>
<name>A0AA48Y3J9_9CAUD</name>
<reference evidence="1 2" key="1">
    <citation type="submission" date="2021-11" db="EMBL/GenBank/DDBJ databases">
        <authorList>
            <person name="Furlong K.P."/>
            <person name="Elkbouli M."/>
            <person name="Barwitzki K."/>
            <person name="Hastings E.M."/>
            <person name="Saal A.P."/>
            <person name="Sandouka T."/>
            <person name="Tran A."/>
            <person name="Tremblay V."/>
            <person name="Williams E.C."/>
            <person name="Giles L.L."/>
            <person name="McCarthy L."/>
            <person name="Wheaton K.A."/>
            <person name="Chan K."/>
            <person name="Rudner A.D."/>
            <person name="Beyer A.R."/>
            <person name="Chong R.A."/>
            <person name="Edgington N.P."/>
            <person name="Freise A.C."/>
            <person name="Garcia Costas A.M."/>
            <person name="Gibb B.P."/>
            <person name="Klyczek K.K."/>
            <person name="Swerdlow S.J."/>
            <person name="Garlena R.A."/>
            <person name="Russell D.A."/>
            <person name="Jacobs-Sera D."/>
            <person name="Hatfull G.F."/>
        </authorList>
    </citation>
    <scope>NUCLEOTIDE SEQUENCE [LARGE SCALE GENOMIC DNA]</scope>
</reference>
<dbReference type="Proteomes" id="UP001201439">
    <property type="component" value="Segment"/>
</dbReference>